<evidence type="ECO:0000256" key="1">
    <source>
        <dbReference type="SAM" id="SignalP"/>
    </source>
</evidence>
<dbReference type="InterPro" id="IPR011659">
    <property type="entry name" value="WD40"/>
</dbReference>
<proteinExistence type="predicted"/>
<name>A0A4U1B455_9GAMM</name>
<dbReference type="Gene3D" id="2.120.10.30">
    <property type="entry name" value="TolB, C-terminal domain"/>
    <property type="match status" value="1"/>
</dbReference>
<evidence type="ECO:0000313" key="3">
    <source>
        <dbReference type="Proteomes" id="UP000307999"/>
    </source>
</evidence>
<reference evidence="2 3" key="1">
    <citation type="submission" date="2019-04" db="EMBL/GenBank/DDBJ databases">
        <title>Thalassotalea guangxiensis sp. nov., isolated from sediment of the coastal wetland.</title>
        <authorList>
            <person name="Zheng S."/>
            <person name="Zhang D."/>
        </authorList>
    </citation>
    <scope>NUCLEOTIDE SEQUENCE [LARGE SCALE GENOMIC DNA]</scope>
    <source>
        <strain evidence="2 3">ZS-4</strain>
    </source>
</reference>
<organism evidence="2 3">
    <name type="scientific">Thalassotalea mangrovi</name>
    <dbReference type="NCBI Taxonomy" id="2572245"/>
    <lineage>
        <taxon>Bacteria</taxon>
        <taxon>Pseudomonadati</taxon>
        <taxon>Pseudomonadota</taxon>
        <taxon>Gammaproteobacteria</taxon>
        <taxon>Alteromonadales</taxon>
        <taxon>Colwelliaceae</taxon>
        <taxon>Thalassotalea</taxon>
    </lineage>
</organism>
<feature type="signal peptide" evidence="1">
    <location>
        <begin position="1"/>
        <end position="32"/>
    </location>
</feature>
<sequence length="325" mass="36521">MKVVNGSGQCRYQLRRIVPVTISLIISVLASANVAAEDEIYLATLSQDEVSEVVNISNRSGYDNQPHFTPDSKALLYTAMYAQGNGEETRQQSDSMHYDLASGKLSNLTQSDASEYSPTVTPDGKHFSVIRVGADGRQLLWQYPLNEPGAKGTSLYPELFDVGYHVWLNPDELLLFVLGEPMALQRANIKEKKSEVIDTHIGRTLRQVPGTQLFSYNKEHGQGWQMYIYHQEQQTTYGNISLPSENMYYAWHQDGSLLTAIGNQVYQAKVDFNPDAQAITLKQPKVSGADWNVWHDFSNECDGNITRMVMSPDQKYFAFVCNSVD</sequence>
<dbReference type="Pfam" id="PF07676">
    <property type="entry name" value="PD40"/>
    <property type="match status" value="1"/>
</dbReference>
<dbReference type="InterPro" id="IPR011042">
    <property type="entry name" value="6-blade_b-propeller_TolB-like"/>
</dbReference>
<feature type="chain" id="PRO_5020203695" description="WD40 repeat domain-containing protein" evidence="1">
    <location>
        <begin position="33"/>
        <end position="325"/>
    </location>
</feature>
<evidence type="ECO:0000313" key="2">
    <source>
        <dbReference type="EMBL" id="TKB44100.1"/>
    </source>
</evidence>
<dbReference type="AlphaFoldDB" id="A0A4U1B455"/>
<dbReference type="EMBL" id="SWDB01000031">
    <property type="protein sequence ID" value="TKB44100.1"/>
    <property type="molecule type" value="Genomic_DNA"/>
</dbReference>
<gene>
    <name evidence="2" type="ORF">E8M12_12885</name>
</gene>
<dbReference type="Proteomes" id="UP000307999">
    <property type="component" value="Unassembled WGS sequence"/>
</dbReference>
<protein>
    <recommendedName>
        <fullName evidence="4">WD40 repeat domain-containing protein</fullName>
    </recommendedName>
</protein>
<dbReference type="RefSeq" id="WP_136736612.1">
    <property type="nucleotide sequence ID" value="NZ_SWDB01000031.1"/>
</dbReference>
<keyword evidence="3" id="KW-1185">Reference proteome</keyword>
<keyword evidence="1" id="KW-0732">Signal</keyword>
<dbReference type="OrthoDB" id="9797498at2"/>
<dbReference type="SUPFAM" id="SSF82171">
    <property type="entry name" value="DPP6 N-terminal domain-like"/>
    <property type="match status" value="1"/>
</dbReference>
<evidence type="ECO:0008006" key="4">
    <source>
        <dbReference type="Google" id="ProtNLM"/>
    </source>
</evidence>
<comment type="caution">
    <text evidence="2">The sequence shown here is derived from an EMBL/GenBank/DDBJ whole genome shotgun (WGS) entry which is preliminary data.</text>
</comment>
<accession>A0A4U1B455</accession>